<dbReference type="Pfam" id="PF01551">
    <property type="entry name" value="Peptidase_M23"/>
    <property type="match status" value="1"/>
</dbReference>
<protein>
    <submittedName>
        <fullName evidence="3">Putative peptidoglycan binding domain-containing protein</fullName>
    </submittedName>
</protein>
<dbReference type="SUPFAM" id="SSF47090">
    <property type="entry name" value="PGBD-like"/>
    <property type="match status" value="2"/>
</dbReference>
<evidence type="ECO:0000313" key="4">
    <source>
        <dbReference type="Proteomes" id="UP000184184"/>
    </source>
</evidence>
<feature type="domain" description="Peptidoglycan binding-like" evidence="1">
    <location>
        <begin position="249"/>
        <end position="285"/>
    </location>
</feature>
<organism evidence="3 4">
    <name type="scientific">Gracilibacillus kekensis</name>
    <dbReference type="NCBI Taxonomy" id="1027249"/>
    <lineage>
        <taxon>Bacteria</taxon>
        <taxon>Bacillati</taxon>
        <taxon>Bacillota</taxon>
        <taxon>Bacilli</taxon>
        <taxon>Bacillales</taxon>
        <taxon>Bacillaceae</taxon>
        <taxon>Gracilibacillus</taxon>
    </lineage>
</organism>
<dbReference type="Proteomes" id="UP000184184">
    <property type="component" value="Unassembled WGS sequence"/>
</dbReference>
<dbReference type="AlphaFoldDB" id="A0A1M7QWA1"/>
<dbReference type="Gene3D" id="2.70.70.10">
    <property type="entry name" value="Glucose Permease (Domain IIA)"/>
    <property type="match status" value="1"/>
</dbReference>
<sequence>MAEYQGYRITSPYGYRTHPIRGSRSFHAGIDLAKSHRAPIKSFTRGTVIFSGFGKSGTGLGGYGNVVLIRDRNNRAQLYAHLDSTVVNKGQFVSKGEIIGYQGKTGFVTGSHLHFEVRKKMEFSPPYGYRSDTAASTVNPINYLNQFTASEYLKKGDKGNVVRKLQTQLIKMGFRLERYGVDGNFGQETDKAVKAFQKSQGIKVDGIVGPVTNARLEKVSTLIANYPGLIKKNSRGQVVRIIQRKVRTKIDGIFGPKTEKAVKQYQRNNDLRIDGIVGPKTWQKMFR</sequence>
<dbReference type="PANTHER" id="PTHR21666">
    <property type="entry name" value="PEPTIDASE-RELATED"/>
    <property type="match status" value="1"/>
</dbReference>
<feature type="domain" description="Peptidoglycan binding-like" evidence="1">
    <location>
        <begin position="159"/>
        <end position="216"/>
    </location>
</feature>
<dbReference type="Pfam" id="PF01471">
    <property type="entry name" value="PG_binding_1"/>
    <property type="match status" value="2"/>
</dbReference>
<dbReference type="PANTHER" id="PTHR21666:SF270">
    <property type="entry name" value="MUREIN HYDROLASE ACTIVATOR ENVC"/>
    <property type="match status" value="1"/>
</dbReference>
<name>A0A1M7QWA1_9BACI</name>
<dbReference type="InterPro" id="IPR002477">
    <property type="entry name" value="Peptidoglycan-bd-like"/>
</dbReference>
<feature type="domain" description="M23ase beta-sheet core" evidence="2">
    <location>
        <begin position="26"/>
        <end position="121"/>
    </location>
</feature>
<evidence type="ECO:0000313" key="3">
    <source>
        <dbReference type="EMBL" id="SHN36089.1"/>
    </source>
</evidence>
<dbReference type="InterPro" id="IPR036366">
    <property type="entry name" value="PGBDSf"/>
</dbReference>
<proteinExistence type="predicted"/>
<accession>A0A1M7QWA1</accession>
<dbReference type="InterPro" id="IPR050570">
    <property type="entry name" value="Cell_wall_metabolism_enzyme"/>
</dbReference>
<gene>
    <name evidence="3" type="ORF">SAMN05216179_3681</name>
</gene>
<keyword evidence="4" id="KW-1185">Reference proteome</keyword>
<evidence type="ECO:0000259" key="2">
    <source>
        <dbReference type="Pfam" id="PF01551"/>
    </source>
</evidence>
<dbReference type="InterPro" id="IPR011055">
    <property type="entry name" value="Dup_hybrid_motif"/>
</dbReference>
<dbReference type="RefSeq" id="WP_073203266.1">
    <property type="nucleotide sequence ID" value="NZ_FRCZ01000010.1"/>
</dbReference>
<dbReference type="InterPro" id="IPR036365">
    <property type="entry name" value="PGBD-like_sf"/>
</dbReference>
<dbReference type="OrthoDB" id="9805070at2"/>
<dbReference type="InterPro" id="IPR016047">
    <property type="entry name" value="M23ase_b-sheet_dom"/>
</dbReference>
<dbReference type="SUPFAM" id="SSF51261">
    <property type="entry name" value="Duplicated hybrid motif"/>
    <property type="match status" value="1"/>
</dbReference>
<dbReference type="CDD" id="cd12797">
    <property type="entry name" value="M23_peptidase"/>
    <property type="match status" value="1"/>
</dbReference>
<dbReference type="STRING" id="1027249.SAMN05216179_3681"/>
<dbReference type="Gene3D" id="1.10.101.10">
    <property type="entry name" value="PGBD-like superfamily/PGBD"/>
    <property type="match status" value="2"/>
</dbReference>
<evidence type="ECO:0000259" key="1">
    <source>
        <dbReference type="Pfam" id="PF01471"/>
    </source>
</evidence>
<dbReference type="GO" id="GO:0004222">
    <property type="term" value="F:metalloendopeptidase activity"/>
    <property type="evidence" value="ECO:0007669"/>
    <property type="project" value="TreeGrafter"/>
</dbReference>
<dbReference type="EMBL" id="FRCZ01000010">
    <property type="protein sequence ID" value="SHN36089.1"/>
    <property type="molecule type" value="Genomic_DNA"/>
</dbReference>
<reference evidence="3 4" key="1">
    <citation type="submission" date="2016-11" db="EMBL/GenBank/DDBJ databases">
        <authorList>
            <person name="Jaros S."/>
            <person name="Januszkiewicz K."/>
            <person name="Wedrychowicz H."/>
        </authorList>
    </citation>
    <scope>NUCLEOTIDE SEQUENCE [LARGE SCALE GENOMIC DNA]</scope>
    <source>
        <strain evidence="3 4">CGMCC 1.10681</strain>
    </source>
</reference>